<reference evidence="3 4" key="1">
    <citation type="submission" date="2019-09" db="EMBL/GenBank/DDBJ databases">
        <authorList>
            <person name="Ou C."/>
        </authorList>
    </citation>
    <scope>NUCLEOTIDE SEQUENCE [LARGE SCALE GENOMIC DNA]</scope>
    <source>
        <strain evidence="3">S2</strain>
        <tissue evidence="3">Leaf</tissue>
    </source>
</reference>
<proteinExistence type="predicted"/>
<dbReference type="Proteomes" id="UP000327157">
    <property type="component" value="Chromosome 5"/>
</dbReference>
<evidence type="ECO:0000256" key="2">
    <source>
        <dbReference type="SAM" id="MobiDB-lite"/>
    </source>
</evidence>
<organism evidence="3 4">
    <name type="scientific">Pyrus ussuriensis x Pyrus communis</name>
    <dbReference type="NCBI Taxonomy" id="2448454"/>
    <lineage>
        <taxon>Eukaryota</taxon>
        <taxon>Viridiplantae</taxon>
        <taxon>Streptophyta</taxon>
        <taxon>Embryophyta</taxon>
        <taxon>Tracheophyta</taxon>
        <taxon>Spermatophyta</taxon>
        <taxon>Magnoliopsida</taxon>
        <taxon>eudicotyledons</taxon>
        <taxon>Gunneridae</taxon>
        <taxon>Pentapetalae</taxon>
        <taxon>rosids</taxon>
        <taxon>fabids</taxon>
        <taxon>Rosales</taxon>
        <taxon>Rosaceae</taxon>
        <taxon>Amygdaloideae</taxon>
        <taxon>Maleae</taxon>
        <taxon>Pyrus</taxon>
    </lineage>
</organism>
<reference evidence="4" key="2">
    <citation type="submission" date="2019-10" db="EMBL/GenBank/DDBJ databases">
        <title>A de novo genome assembly of a pear dwarfing rootstock.</title>
        <authorList>
            <person name="Wang F."/>
            <person name="Wang J."/>
            <person name="Li S."/>
            <person name="Zhang Y."/>
            <person name="Fang M."/>
            <person name="Ma L."/>
            <person name="Zhao Y."/>
            <person name="Jiang S."/>
        </authorList>
    </citation>
    <scope>NUCLEOTIDE SEQUENCE [LARGE SCALE GENOMIC DNA]</scope>
</reference>
<evidence type="ECO:0000256" key="1">
    <source>
        <dbReference type="SAM" id="Coils"/>
    </source>
</evidence>
<evidence type="ECO:0000313" key="4">
    <source>
        <dbReference type="Proteomes" id="UP000327157"/>
    </source>
</evidence>
<feature type="compositionally biased region" description="Basic and acidic residues" evidence="2">
    <location>
        <begin position="11"/>
        <end position="21"/>
    </location>
</feature>
<gene>
    <name evidence="3" type="ORF">D8674_025827</name>
</gene>
<dbReference type="EMBL" id="SMOL01000004">
    <property type="protein sequence ID" value="KAB2635293.1"/>
    <property type="molecule type" value="Genomic_DNA"/>
</dbReference>
<feature type="region of interest" description="Disordered" evidence="2">
    <location>
        <begin position="213"/>
        <end position="232"/>
    </location>
</feature>
<feature type="coiled-coil region" evidence="1">
    <location>
        <begin position="353"/>
        <end position="380"/>
    </location>
</feature>
<protein>
    <submittedName>
        <fullName evidence="3">Uncharacterized protein</fullName>
    </submittedName>
</protein>
<dbReference type="AlphaFoldDB" id="A0A5N5I821"/>
<feature type="region of interest" description="Disordered" evidence="2">
    <location>
        <begin position="1"/>
        <end position="21"/>
    </location>
</feature>
<accession>A0A5N5I821</accession>
<sequence length="404" mass="44672">MTESIDLPCNKNERGRSNDRYSKPYMPITRKLVVYIGHGRSPLEKKWPAFGMFLESLEDICSPFSSNLLHLAHAKDRLSLLSSSSPCRTNKCGLFSLEKVKKIKTDSLAHLIAIVEPTVNKGGKKRSSPSAQEMLVKKKLKTSSIAREGPPVIERSVIDMTSSNGKKNKAARSEPVAPAMLRMANSIVDKRLAIMKSDKVDFAAKVALRPTPSAAETDSPVGKEETTHVGSFEKSIKPASRKAAEICVFLKPDLLEDMDICAKLVDGVKKLETACQEIVVLKTRLDAIRVKYESAEKEIGCYIPLIQDLEFAVSELYFVVFAKHEELIAAYNQVINFKRIVDKLESQVLKKEVDELQRICVGLLEKNEQLQGEKDELKARAAGGEVLEDAADKSVAVAQGVTTK</sequence>
<keyword evidence="1" id="KW-0175">Coiled coil</keyword>
<name>A0A5N5I821_9ROSA</name>
<evidence type="ECO:0000313" key="3">
    <source>
        <dbReference type="EMBL" id="KAB2635293.1"/>
    </source>
</evidence>
<reference evidence="3 4" key="3">
    <citation type="submission" date="2019-11" db="EMBL/GenBank/DDBJ databases">
        <title>A de novo genome assembly of a pear dwarfing rootstock.</title>
        <authorList>
            <person name="Wang F."/>
            <person name="Wang J."/>
            <person name="Li S."/>
            <person name="Zhang Y."/>
            <person name="Fang M."/>
            <person name="Ma L."/>
            <person name="Zhao Y."/>
            <person name="Jiang S."/>
        </authorList>
    </citation>
    <scope>NUCLEOTIDE SEQUENCE [LARGE SCALE GENOMIC DNA]</scope>
    <source>
        <strain evidence="3">S2</strain>
        <tissue evidence="3">Leaf</tissue>
    </source>
</reference>
<keyword evidence="4" id="KW-1185">Reference proteome</keyword>
<comment type="caution">
    <text evidence="3">The sequence shown here is derived from an EMBL/GenBank/DDBJ whole genome shotgun (WGS) entry which is preliminary data.</text>
</comment>
<dbReference type="OrthoDB" id="10607503at2759"/>